<dbReference type="InterPro" id="IPR038260">
    <property type="entry name" value="Vps53_C_sf"/>
</dbReference>
<evidence type="ECO:0000313" key="3">
    <source>
        <dbReference type="EMBL" id="CAE2333638.1"/>
    </source>
</evidence>
<reference evidence="2" key="1">
    <citation type="submission" date="2021-01" db="EMBL/GenBank/DDBJ databases">
        <authorList>
            <person name="Corre E."/>
            <person name="Pelletier E."/>
            <person name="Niang G."/>
            <person name="Scheremetjew M."/>
            <person name="Finn R."/>
            <person name="Kale V."/>
            <person name="Holt S."/>
            <person name="Cochrane G."/>
            <person name="Meng A."/>
            <person name="Brown T."/>
            <person name="Cohen L."/>
        </authorList>
    </citation>
    <scope>NUCLEOTIDE SEQUENCE</scope>
    <source>
        <strain evidence="2">SoJaBio B1-5/56/2</strain>
    </source>
</reference>
<protein>
    <recommendedName>
        <fullName evidence="1">Vps53 C-terminal domain-containing protein</fullName>
    </recommendedName>
</protein>
<dbReference type="GO" id="GO:0000938">
    <property type="term" value="C:GARP complex"/>
    <property type="evidence" value="ECO:0007669"/>
    <property type="project" value="InterPro"/>
</dbReference>
<dbReference type="InterPro" id="IPR039766">
    <property type="entry name" value="Vps53"/>
</dbReference>
<organism evidence="2">
    <name type="scientific">Paramoeba aestuarina</name>
    <dbReference type="NCBI Taxonomy" id="180227"/>
    <lineage>
        <taxon>Eukaryota</taxon>
        <taxon>Amoebozoa</taxon>
        <taxon>Discosea</taxon>
        <taxon>Flabellinia</taxon>
        <taxon>Dactylopodida</taxon>
        <taxon>Paramoebidae</taxon>
        <taxon>Paramoeba</taxon>
    </lineage>
</organism>
<evidence type="ECO:0000313" key="2">
    <source>
        <dbReference type="EMBL" id="CAE2333633.1"/>
    </source>
</evidence>
<dbReference type="InterPro" id="IPR031745">
    <property type="entry name" value="Vps53_C"/>
</dbReference>
<sequence length="189" mass="20784">MPLIREWLVPVHFRFFCDSFASALLPKLQHAIYSSGKISSVGAQQMLLDVCYVKKLLTQVPTGTNAPPTGHAAKRYLKFVSSEAEKVEMLLKTLLSPYTPGSTSFVDTYNSLVADRSEANFVKVLDIKGIKKMDQALLLDAFRSRNVDTGPKVEIGTDDDTLSLSKIGSKFFQEGGDGASSTTFSRFFS</sequence>
<proteinExistence type="predicted"/>
<gene>
    <name evidence="2" type="ORF">NAES01612_LOCUS23225</name>
    <name evidence="3" type="ORF">NAES01612_LOCUS23226</name>
</gene>
<accession>A0A6U3CY91</accession>
<dbReference type="GO" id="GO:0005829">
    <property type="term" value="C:cytosol"/>
    <property type="evidence" value="ECO:0007669"/>
    <property type="project" value="GOC"/>
</dbReference>
<evidence type="ECO:0000259" key="1">
    <source>
        <dbReference type="Pfam" id="PF16854"/>
    </source>
</evidence>
<name>A0A6U3CY91_9EUKA</name>
<dbReference type="PANTHER" id="PTHR12820">
    <property type="entry name" value="VACUOLAR SORTING PROTEIN 53"/>
    <property type="match status" value="1"/>
</dbReference>
<dbReference type="Gene3D" id="1.10.357.110">
    <property type="entry name" value="Vacuolar protein sorting-associated protein 53, C-terminus"/>
    <property type="match status" value="1"/>
</dbReference>
<dbReference type="EMBL" id="HBKR01035481">
    <property type="protein sequence ID" value="CAE2333638.1"/>
    <property type="molecule type" value="Transcribed_RNA"/>
</dbReference>
<dbReference type="AlphaFoldDB" id="A0A6U3CY91"/>
<dbReference type="EMBL" id="HBKR01035480">
    <property type="protein sequence ID" value="CAE2333633.1"/>
    <property type="molecule type" value="Transcribed_RNA"/>
</dbReference>
<feature type="domain" description="Vps53 C-terminal" evidence="1">
    <location>
        <begin position="45"/>
        <end position="130"/>
    </location>
</feature>
<dbReference type="PANTHER" id="PTHR12820:SF0">
    <property type="entry name" value="VACUOLAR PROTEIN SORTING-ASSOCIATED PROTEIN 53 HOMOLOG"/>
    <property type="match status" value="1"/>
</dbReference>
<dbReference type="GO" id="GO:0042147">
    <property type="term" value="P:retrograde transport, endosome to Golgi"/>
    <property type="evidence" value="ECO:0007669"/>
    <property type="project" value="InterPro"/>
</dbReference>
<dbReference type="Pfam" id="PF16854">
    <property type="entry name" value="VPS53_C"/>
    <property type="match status" value="1"/>
</dbReference>